<keyword evidence="5 9" id="KW-0798">TonB box</keyword>
<dbReference type="InterPro" id="IPR036942">
    <property type="entry name" value="Beta-barrel_TonB_sf"/>
</dbReference>
<dbReference type="EMBL" id="MDJD01000054">
    <property type="protein sequence ID" value="OEJ98681.1"/>
    <property type="molecule type" value="Genomic_DNA"/>
</dbReference>
<feature type="domain" description="TonB-dependent receptor plug" evidence="12">
    <location>
        <begin position="120"/>
        <end position="228"/>
    </location>
</feature>
<dbReference type="PROSITE" id="PS52016">
    <property type="entry name" value="TONB_DEPENDENT_REC_3"/>
    <property type="match status" value="1"/>
</dbReference>
<keyword evidence="7 8" id="KW-0998">Cell outer membrane</keyword>
<dbReference type="InterPro" id="IPR012910">
    <property type="entry name" value="Plug_dom"/>
</dbReference>
<evidence type="ECO:0000256" key="7">
    <source>
        <dbReference type="ARBA" id="ARBA00023237"/>
    </source>
</evidence>
<evidence type="ECO:0008006" key="15">
    <source>
        <dbReference type="Google" id="ProtNLM"/>
    </source>
</evidence>
<dbReference type="InterPro" id="IPR039426">
    <property type="entry name" value="TonB-dep_rcpt-like"/>
</dbReference>
<keyword evidence="4 8" id="KW-0812">Transmembrane</keyword>
<evidence type="ECO:0000313" key="14">
    <source>
        <dbReference type="Proteomes" id="UP000095713"/>
    </source>
</evidence>
<dbReference type="STRING" id="1849968.A8C32_05645"/>
<reference evidence="13 14" key="1">
    <citation type="submission" date="2016-05" db="EMBL/GenBank/DDBJ databases">
        <title>Draft Genome Sequence of Algibacter sp. Strain SK-16 Isolated from the Surface Water of Aburatsubo Inlet.</title>
        <authorList>
            <person name="Wong S.-K."/>
            <person name="Yoshizawa S."/>
            <person name="Nakajima Y."/>
            <person name="Ogura Y."/>
            <person name="Tetsuya H."/>
            <person name="Hamasaki K."/>
        </authorList>
    </citation>
    <scope>NUCLEOTIDE SEQUENCE [LARGE SCALE GENOMIC DNA]</scope>
    <source>
        <strain evidence="13 14">SK-16</strain>
    </source>
</reference>
<feature type="signal peptide" evidence="10">
    <location>
        <begin position="1"/>
        <end position="29"/>
    </location>
</feature>
<dbReference type="InterPro" id="IPR008969">
    <property type="entry name" value="CarboxyPept-like_regulatory"/>
</dbReference>
<comment type="similarity">
    <text evidence="8 9">Belongs to the TonB-dependent receptor family.</text>
</comment>
<evidence type="ECO:0000256" key="6">
    <source>
        <dbReference type="ARBA" id="ARBA00023136"/>
    </source>
</evidence>
<sequence length="1056" mass="116049">MKFKLFFNRKTKVILTGIVCLLSFSFSQAQTKTITGTVSGGGGLLPGVTVIIKGTNKGAVTDFDGNYEIIASPNSILQFSYLGFNSEEIKVGDQTIINVVMVEDVSTLNEVVVVGYGTQKKKEVTGAVGQVKAEELVKTTTSDIGSALQGQIAGVSITSSSGQPGEEANILIRGFSSLQDGQNGPLYVVDGIPFDSDPQLSISEIETIDVLKDAASSAIYGTRGAGGVILITTKQGKVGQMTISVNSEYGVQDITSSVPLMTTEQITYINMLKLAIDTDKTQGGVNVDIHRNKSWFSNNTRMEDLILNDLAAIQNHSVNVSGGKEGLTYNFNANFFEQEGVMINSDYHRFNIRSNTQFTKGKWKVTTGLTFKRDEKILPNNNVFNTVLEYKPYQPSIDLGSTELIDATEDALDDNINPIKNLGGVARKLNTKELRTGNSHSANVQFDFNATKAFKFSVRGGAIYSDLKGVKIIPRLDVYNTAGDLIPPNPNDITSNTTTSTSYNKLTIEGIVNYKKSFGKHNLVLLGVVSSEQSENEFFQAQREVNANPLITVFDGYTGSALVTSRGRDYTRTLRGNLVRLQYNYEGKYLFNASGRYDGSSQFSEGNRWGFFPSVTVGWNVSEEPFWEPIKSVVNSFKFRAGHGTTGNDKFAAYSNQAVVNLGQNYVFGSNNADPNLGSRVETPALGTTQERYANENVKWETTVEQNFGYDLSFFNSKLTISGDFYRSEKKDLLFGVVNPASTGVFGNNRTSILNIGDMENIGVEYAAKFRHKGKKGFNWNVAVTYTKNTNRVTKTSPNNPIIFLDNSFVSSKGARELVSVITEGYEAAAFFLRETDGIINTEEELEEYRLIDGAAELGQLKYVDQLTVDTNNDGIPDAGDGKIDQNDRVYKGSGSDDFNIGLSFSANYRGFDFGMNWYGSYGAEVMNGSKAFAYQAGTHADIYYSWTVVNLNSQIPSYNDNNTPSYRGASDYFLEDGSFIRLRNVSLGYSFPKKLLEKLGLSKFRIYLQAQNALTITSYSGFDPEVGNNGFSTRGIDRGTYPISSQYKAGLQFQF</sequence>
<accession>A0A1E5SHU1</accession>
<evidence type="ECO:0000256" key="2">
    <source>
        <dbReference type="ARBA" id="ARBA00022448"/>
    </source>
</evidence>
<dbReference type="OrthoDB" id="1383391at2"/>
<feature type="domain" description="TonB-dependent receptor-like beta-barrel" evidence="11">
    <location>
        <begin position="379"/>
        <end position="800"/>
    </location>
</feature>
<keyword evidence="3 8" id="KW-1134">Transmembrane beta strand</keyword>
<dbReference type="Gene3D" id="2.60.40.1120">
    <property type="entry name" value="Carboxypeptidase-like, regulatory domain"/>
    <property type="match status" value="1"/>
</dbReference>
<dbReference type="NCBIfam" id="TIGR04057">
    <property type="entry name" value="SusC_RagA_signa"/>
    <property type="match status" value="1"/>
</dbReference>
<name>A0A1E5SHU1_9FLAO</name>
<evidence type="ECO:0000256" key="1">
    <source>
        <dbReference type="ARBA" id="ARBA00004571"/>
    </source>
</evidence>
<protein>
    <recommendedName>
        <fullName evidence="15">SusC/RagA family TonB-linked outer membrane protein</fullName>
    </recommendedName>
</protein>
<keyword evidence="6 8" id="KW-0472">Membrane</keyword>
<evidence type="ECO:0000256" key="3">
    <source>
        <dbReference type="ARBA" id="ARBA00022452"/>
    </source>
</evidence>
<evidence type="ECO:0000259" key="11">
    <source>
        <dbReference type="Pfam" id="PF00593"/>
    </source>
</evidence>
<dbReference type="InterPro" id="IPR023997">
    <property type="entry name" value="TonB-dep_OMP_SusC/RagA_CS"/>
</dbReference>
<dbReference type="InterPro" id="IPR000531">
    <property type="entry name" value="Beta-barrel_TonB"/>
</dbReference>
<comment type="subcellular location">
    <subcellularLocation>
        <location evidence="1 8">Cell outer membrane</location>
        <topology evidence="1 8">Multi-pass membrane protein</topology>
    </subcellularLocation>
</comment>
<keyword evidence="10" id="KW-0732">Signal</keyword>
<dbReference type="Pfam" id="PF13715">
    <property type="entry name" value="CarbopepD_reg_2"/>
    <property type="match status" value="1"/>
</dbReference>
<evidence type="ECO:0000259" key="12">
    <source>
        <dbReference type="Pfam" id="PF07715"/>
    </source>
</evidence>
<comment type="caution">
    <text evidence="13">The sequence shown here is derived from an EMBL/GenBank/DDBJ whole genome shotgun (WGS) entry which is preliminary data.</text>
</comment>
<dbReference type="RefSeq" id="WP_069831365.1">
    <property type="nucleotide sequence ID" value="NZ_MDJD01000054.1"/>
</dbReference>
<dbReference type="Pfam" id="PF00593">
    <property type="entry name" value="TonB_dep_Rec_b-barrel"/>
    <property type="match status" value="1"/>
</dbReference>
<dbReference type="SUPFAM" id="SSF49464">
    <property type="entry name" value="Carboxypeptidase regulatory domain-like"/>
    <property type="match status" value="1"/>
</dbReference>
<dbReference type="InterPro" id="IPR023996">
    <property type="entry name" value="TonB-dep_OMP_SusC/RagA"/>
</dbReference>
<dbReference type="InterPro" id="IPR037066">
    <property type="entry name" value="Plug_dom_sf"/>
</dbReference>
<dbReference type="Gene3D" id="2.170.130.10">
    <property type="entry name" value="TonB-dependent receptor, plug domain"/>
    <property type="match status" value="1"/>
</dbReference>
<evidence type="ECO:0000313" key="13">
    <source>
        <dbReference type="EMBL" id="OEJ98681.1"/>
    </source>
</evidence>
<keyword evidence="2 8" id="KW-0813">Transport</keyword>
<dbReference type="Pfam" id="PF07715">
    <property type="entry name" value="Plug"/>
    <property type="match status" value="1"/>
</dbReference>
<evidence type="ECO:0000256" key="8">
    <source>
        <dbReference type="PROSITE-ProRule" id="PRU01360"/>
    </source>
</evidence>
<dbReference type="Gene3D" id="2.40.170.20">
    <property type="entry name" value="TonB-dependent receptor, beta-barrel domain"/>
    <property type="match status" value="1"/>
</dbReference>
<dbReference type="Proteomes" id="UP000095713">
    <property type="component" value="Unassembled WGS sequence"/>
</dbReference>
<keyword evidence="14" id="KW-1185">Reference proteome</keyword>
<evidence type="ECO:0000256" key="9">
    <source>
        <dbReference type="RuleBase" id="RU003357"/>
    </source>
</evidence>
<feature type="chain" id="PRO_5009185011" description="SusC/RagA family TonB-linked outer membrane protein" evidence="10">
    <location>
        <begin position="30"/>
        <end position="1056"/>
    </location>
</feature>
<dbReference type="GO" id="GO:0009279">
    <property type="term" value="C:cell outer membrane"/>
    <property type="evidence" value="ECO:0007669"/>
    <property type="project" value="UniProtKB-SubCell"/>
</dbReference>
<evidence type="ECO:0000256" key="10">
    <source>
        <dbReference type="SAM" id="SignalP"/>
    </source>
</evidence>
<organism evidence="13 14">
    <name type="scientific">Flavivirga aquatica</name>
    <dbReference type="NCBI Taxonomy" id="1849968"/>
    <lineage>
        <taxon>Bacteria</taxon>
        <taxon>Pseudomonadati</taxon>
        <taxon>Bacteroidota</taxon>
        <taxon>Flavobacteriia</taxon>
        <taxon>Flavobacteriales</taxon>
        <taxon>Flavobacteriaceae</taxon>
        <taxon>Flavivirga</taxon>
    </lineage>
</organism>
<dbReference type="SUPFAM" id="SSF56935">
    <property type="entry name" value="Porins"/>
    <property type="match status" value="1"/>
</dbReference>
<dbReference type="NCBIfam" id="TIGR04056">
    <property type="entry name" value="OMP_RagA_SusC"/>
    <property type="match status" value="1"/>
</dbReference>
<dbReference type="AlphaFoldDB" id="A0A1E5SHU1"/>
<evidence type="ECO:0000256" key="5">
    <source>
        <dbReference type="ARBA" id="ARBA00023077"/>
    </source>
</evidence>
<gene>
    <name evidence="13" type="ORF">A8C32_05645</name>
</gene>
<evidence type="ECO:0000256" key="4">
    <source>
        <dbReference type="ARBA" id="ARBA00022692"/>
    </source>
</evidence>
<proteinExistence type="inferred from homology"/>